<reference evidence="3" key="1">
    <citation type="journal article" date="2014" name="Biotechnol. Biofuels">
        <title>Comparison of single-molecule sequencing and hybrid approaches for finishing the genome of Clostridium autoethanogenum and analysis of CRISPR systems in industrial relevant Clostridia.</title>
        <authorList>
            <person name="Brown S.D."/>
            <person name="Nagaraju S."/>
            <person name="Utturkar S."/>
            <person name="De Tissera S."/>
            <person name="Segovia S."/>
            <person name="Mitchell W."/>
            <person name="Land M.L."/>
            <person name="Dassanayake A."/>
            <person name="Kopke M."/>
        </authorList>
    </citation>
    <scope>NUCLEOTIDE SEQUENCE [LARGE SCALE GENOMIC DNA]</scope>
    <source>
        <strain evidence="3">DSM 10061</strain>
    </source>
</reference>
<evidence type="ECO:0000313" key="2">
    <source>
        <dbReference type="EMBL" id="AGY75931.1"/>
    </source>
</evidence>
<sequence length="96" mass="11380">MKKRKIIILVVCILSILVGCITMYYPNSKENSRNFSYVRAKEDLKVISKEPHSTLFHQKALKDVRQYLFNELKELNMNPKIFSYKNIKMIKGKQQI</sequence>
<organism evidence="2 3">
    <name type="scientific">Clostridium autoethanogenum DSM 10061</name>
    <dbReference type="NCBI Taxonomy" id="1341692"/>
    <lineage>
        <taxon>Bacteria</taxon>
        <taxon>Bacillati</taxon>
        <taxon>Bacillota</taxon>
        <taxon>Clostridia</taxon>
        <taxon>Eubacteriales</taxon>
        <taxon>Clostridiaceae</taxon>
        <taxon>Clostridium</taxon>
    </lineage>
</organism>
<evidence type="ECO:0000256" key="1">
    <source>
        <dbReference type="SAM" id="Phobius"/>
    </source>
</evidence>
<keyword evidence="3" id="KW-1185">Reference proteome</keyword>
<name>A0ABN4BE38_9CLOT</name>
<evidence type="ECO:0008006" key="4">
    <source>
        <dbReference type="Google" id="ProtNLM"/>
    </source>
</evidence>
<dbReference type="EMBL" id="CP006763">
    <property type="protein sequence ID" value="AGY75931.1"/>
    <property type="molecule type" value="Genomic_DNA"/>
</dbReference>
<dbReference type="PROSITE" id="PS51257">
    <property type="entry name" value="PROKAR_LIPOPROTEIN"/>
    <property type="match status" value="1"/>
</dbReference>
<gene>
    <name evidence="2" type="ORF">CAETHG_1710</name>
</gene>
<evidence type="ECO:0000313" key="3">
    <source>
        <dbReference type="Proteomes" id="UP000017590"/>
    </source>
</evidence>
<keyword evidence="1" id="KW-0472">Membrane</keyword>
<dbReference type="Proteomes" id="UP000017590">
    <property type="component" value="Chromosome"/>
</dbReference>
<keyword evidence="1" id="KW-0812">Transmembrane</keyword>
<feature type="transmembrane region" description="Helical" evidence="1">
    <location>
        <begin position="7"/>
        <end position="25"/>
    </location>
</feature>
<proteinExistence type="predicted"/>
<accession>A0ABN4BE38</accession>
<dbReference type="RefSeq" id="WP_023162431.1">
    <property type="nucleotide sequence ID" value="NC_022592.1"/>
</dbReference>
<keyword evidence="1" id="KW-1133">Transmembrane helix</keyword>
<protein>
    <recommendedName>
        <fullName evidence="4">Lipoprotein</fullName>
    </recommendedName>
</protein>